<sequence length="307" mass="35859">MTRYHRFGDLGRMYPTSISRWVKISHWCRMILVFRKRSLQKEEIQQLADTFCTDLESDVEPYEDKIANSWKKEQNFLLALTITRNFSSSFDFESSEEDDALQTIPPSNPPVNKRDLVGWHDVDDQFVHRMKIPDDKTCIILADLNKSSSKLDIFSKLFPKSLFQYIAQCTNRRLEILEQATIRKEKRTDAREIMILVGCHFTMAYNKVPAIHHYWSSNKSLGNEVIKLAILRDGFQLLASKLYLNEPKKPDDCSKLYYIEDVVACLKKIYAQMRSESSHQSIDESMAKFKGRSSLKQYLPLKPIKRA</sequence>
<proteinExistence type="predicted"/>
<organism evidence="2 3">
    <name type="scientific">Ignelater luminosus</name>
    <name type="common">Cucubano</name>
    <name type="synonym">Pyrophorus luminosus</name>
    <dbReference type="NCBI Taxonomy" id="2038154"/>
    <lineage>
        <taxon>Eukaryota</taxon>
        <taxon>Metazoa</taxon>
        <taxon>Ecdysozoa</taxon>
        <taxon>Arthropoda</taxon>
        <taxon>Hexapoda</taxon>
        <taxon>Insecta</taxon>
        <taxon>Pterygota</taxon>
        <taxon>Neoptera</taxon>
        <taxon>Endopterygota</taxon>
        <taxon>Coleoptera</taxon>
        <taxon>Polyphaga</taxon>
        <taxon>Elateriformia</taxon>
        <taxon>Elateroidea</taxon>
        <taxon>Elateridae</taxon>
        <taxon>Agrypninae</taxon>
        <taxon>Pyrophorini</taxon>
        <taxon>Ignelater</taxon>
    </lineage>
</organism>
<evidence type="ECO:0000313" key="3">
    <source>
        <dbReference type="Proteomes" id="UP000801492"/>
    </source>
</evidence>
<evidence type="ECO:0000313" key="2">
    <source>
        <dbReference type="EMBL" id="KAF2889398.1"/>
    </source>
</evidence>
<dbReference type="PANTHER" id="PTHR46599">
    <property type="entry name" value="PIGGYBAC TRANSPOSABLE ELEMENT-DERIVED PROTEIN 4"/>
    <property type="match status" value="1"/>
</dbReference>
<dbReference type="InterPro" id="IPR029526">
    <property type="entry name" value="PGBD"/>
</dbReference>
<keyword evidence="3" id="KW-1185">Reference proteome</keyword>
<name>A0A8K0CRP2_IGNLU</name>
<gene>
    <name evidence="2" type="ORF">ILUMI_16775</name>
</gene>
<evidence type="ECO:0000259" key="1">
    <source>
        <dbReference type="Pfam" id="PF13843"/>
    </source>
</evidence>
<accession>A0A8K0CRP2</accession>
<dbReference type="EMBL" id="VTPC01067234">
    <property type="protein sequence ID" value="KAF2889398.1"/>
    <property type="molecule type" value="Genomic_DNA"/>
</dbReference>
<protein>
    <recommendedName>
        <fullName evidence="1">PiggyBac transposable element-derived protein domain-containing protein</fullName>
    </recommendedName>
</protein>
<dbReference type="OrthoDB" id="6720297at2759"/>
<reference evidence="2" key="1">
    <citation type="submission" date="2019-08" db="EMBL/GenBank/DDBJ databases">
        <title>The genome of the North American firefly Photinus pyralis.</title>
        <authorList>
            <consortium name="Photinus pyralis genome working group"/>
            <person name="Fallon T.R."/>
            <person name="Sander Lower S.E."/>
            <person name="Weng J.-K."/>
        </authorList>
    </citation>
    <scope>NUCLEOTIDE SEQUENCE</scope>
    <source>
        <strain evidence="2">TRF0915ILg1</strain>
        <tissue evidence="2">Whole body</tissue>
    </source>
</reference>
<dbReference type="Pfam" id="PF13843">
    <property type="entry name" value="DDE_Tnp_1_7"/>
    <property type="match status" value="1"/>
</dbReference>
<dbReference type="AlphaFoldDB" id="A0A8K0CRP2"/>
<dbReference type="PANTHER" id="PTHR46599:SF3">
    <property type="entry name" value="PIGGYBAC TRANSPOSABLE ELEMENT-DERIVED PROTEIN 4"/>
    <property type="match status" value="1"/>
</dbReference>
<comment type="caution">
    <text evidence="2">The sequence shown here is derived from an EMBL/GenBank/DDBJ whole genome shotgun (WGS) entry which is preliminary data.</text>
</comment>
<dbReference type="Proteomes" id="UP000801492">
    <property type="component" value="Unassembled WGS sequence"/>
</dbReference>
<feature type="domain" description="PiggyBac transposable element-derived protein" evidence="1">
    <location>
        <begin position="152"/>
        <end position="306"/>
    </location>
</feature>